<name>A0A1M6ECA1_9FLAO</name>
<feature type="transmembrane region" description="Helical" evidence="1">
    <location>
        <begin position="7"/>
        <end position="25"/>
    </location>
</feature>
<evidence type="ECO:0000256" key="1">
    <source>
        <dbReference type="SAM" id="Phobius"/>
    </source>
</evidence>
<dbReference type="Pfam" id="PF14076">
    <property type="entry name" value="DUF4258"/>
    <property type="match status" value="1"/>
</dbReference>
<dbReference type="EMBL" id="FQZI01000003">
    <property type="protein sequence ID" value="SHI83116.1"/>
    <property type="molecule type" value="Genomic_DNA"/>
</dbReference>
<evidence type="ECO:0000313" key="2">
    <source>
        <dbReference type="EMBL" id="SHI83116.1"/>
    </source>
</evidence>
<dbReference type="OrthoDB" id="1466970at2"/>
<keyword evidence="1" id="KW-0812">Transmembrane</keyword>
<dbReference type="InterPro" id="IPR025354">
    <property type="entry name" value="DUF4258"/>
</dbReference>
<dbReference type="RefSeq" id="WP_073310453.1">
    <property type="nucleotide sequence ID" value="NZ_FQZI01000003.1"/>
</dbReference>
<keyword evidence="1" id="KW-1133">Transmembrane helix</keyword>
<evidence type="ECO:0008006" key="4">
    <source>
        <dbReference type="Google" id="ProtNLM"/>
    </source>
</evidence>
<organism evidence="2 3">
    <name type="scientific">Flavobacterium terrae</name>
    <dbReference type="NCBI Taxonomy" id="415425"/>
    <lineage>
        <taxon>Bacteria</taxon>
        <taxon>Pseudomonadati</taxon>
        <taxon>Bacteroidota</taxon>
        <taxon>Flavobacteriia</taxon>
        <taxon>Flavobacteriales</taxon>
        <taxon>Flavobacteriaceae</taxon>
        <taxon>Flavobacterium</taxon>
    </lineage>
</organism>
<dbReference type="PROSITE" id="PS51257">
    <property type="entry name" value="PROKAR_LIPOPROTEIN"/>
    <property type="match status" value="1"/>
</dbReference>
<proteinExistence type="predicted"/>
<keyword evidence="1" id="KW-0472">Membrane</keyword>
<dbReference type="Proteomes" id="UP000184488">
    <property type="component" value="Unassembled WGS sequence"/>
</dbReference>
<dbReference type="AlphaFoldDB" id="A0A1M6ECA1"/>
<evidence type="ECO:0000313" key="3">
    <source>
        <dbReference type="Proteomes" id="UP000184488"/>
    </source>
</evidence>
<sequence>MKFYQRLSYYLLGFLFGCVFLFFFLNKKQTRCSYFPNDRVLNNIISKPFHYSPEASKVLAEDWIDTLDIKNTLTYGDVDFDRSNVKKENGKLYVIEGKTEKNQFIELSVINYEDKAILKEIKKISTK</sequence>
<keyword evidence="3" id="KW-1185">Reference proteome</keyword>
<accession>A0A1M6ECA1</accession>
<dbReference type="STRING" id="415425.SAMN05444363_1704"/>
<reference evidence="3" key="1">
    <citation type="submission" date="2016-11" db="EMBL/GenBank/DDBJ databases">
        <authorList>
            <person name="Varghese N."/>
            <person name="Submissions S."/>
        </authorList>
    </citation>
    <scope>NUCLEOTIDE SEQUENCE [LARGE SCALE GENOMIC DNA]</scope>
    <source>
        <strain evidence="3">DSM 18829</strain>
    </source>
</reference>
<gene>
    <name evidence="2" type="ORF">SAMN05444363_1704</name>
</gene>
<protein>
    <recommendedName>
        <fullName evidence="4">DUF4258 domain-containing protein</fullName>
    </recommendedName>
</protein>